<reference evidence="5" key="2">
    <citation type="journal article" date="2023" name="IMA Fungus">
        <title>Comparative genomic study of the Penicillium genus elucidates a diverse pangenome and 15 lateral gene transfer events.</title>
        <authorList>
            <person name="Petersen C."/>
            <person name="Sorensen T."/>
            <person name="Nielsen M.R."/>
            <person name="Sondergaard T.E."/>
            <person name="Sorensen J.L."/>
            <person name="Fitzpatrick D.A."/>
            <person name="Frisvad J.C."/>
            <person name="Nielsen K.L."/>
        </authorList>
    </citation>
    <scope>NUCLEOTIDE SEQUENCE</scope>
    <source>
        <strain evidence="5">IBT 30069</strain>
    </source>
</reference>
<dbReference type="InterPro" id="IPR008922">
    <property type="entry name" value="Di-copper_centre_dom_sf"/>
</dbReference>
<keyword evidence="1" id="KW-0479">Metal-binding</keyword>
<dbReference type="Pfam" id="PF00264">
    <property type="entry name" value="Tyrosinase"/>
    <property type="match status" value="1"/>
</dbReference>
<keyword evidence="3" id="KW-0186">Copper</keyword>
<keyword evidence="6" id="KW-1185">Reference proteome</keyword>
<dbReference type="GO" id="GO:0046872">
    <property type="term" value="F:metal ion binding"/>
    <property type="evidence" value="ECO:0007669"/>
    <property type="project" value="UniProtKB-KW"/>
</dbReference>
<proteinExistence type="predicted"/>
<dbReference type="GO" id="GO:0016491">
    <property type="term" value="F:oxidoreductase activity"/>
    <property type="evidence" value="ECO:0007669"/>
    <property type="project" value="UniProtKB-KW"/>
</dbReference>
<evidence type="ECO:0000256" key="2">
    <source>
        <dbReference type="ARBA" id="ARBA00023002"/>
    </source>
</evidence>
<dbReference type="AlphaFoldDB" id="A0A9W9F5X8"/>
<evidence type="ECO:0000256" key="3">
    <source>
        <dbReference type="ARBA" id="ARBA00023008"/>
    </source>
</evidence>
<protein>
    <recommendedName>
        <fullName evidence="4">Tyrosinase copper-binding domain-containing protein</fullName>
    </recommendedName>
</protein>
<sequence>MLNGGPDYLTQSAVKVTRNKVSAQQTGYTLEKLRIRRNWRAFSVEERKAYIDSVLCLQSLPSRTPYELAKGSKARYDDFVATHINQSTIIHRSGLFVAWNRYFIHELELALQNECNYSGDYTGIGEQMPILWKSHPFLTGVIHHYLEMGNTSPNKKVSGFQLETTRPISFHQAPGAVV</sequence>
<evidence type="ECO:0000313" key="5">
    <source>
        <dbReference type="EMBL" id="KAJ5094206.1"/>
    </source>
</evidence>
<comment type="caution">
    <text evidence="5">The sequence shown here is derived from an EMBL/GenBank/DDBJ whole genome shotgun (WGS) entry which is preliminary data.</text>
</comment>
<dbReference type="InterPro" id="IPR050316">
    <property type="entry name" value="Tyrosinase/Hemocyanin"/>
</dbReference>
<gene>
    <name evidence="5" type="ORF">N7456_010067</name>
</gene>
<evidence type="ECO:0000259" key="4">
    <source>
        <dbReference type="Pfam" id="PF00264"/>
    </source>
</evidence>
<dbReference type="OrthoDB" id="6132182at2759"/>
<reference evidence="5" key="1">
    <citation type="submission" date="2022-11" db="EMBL/GenBank/DDBJ databases">
        <authorList>
            <person name="Petersen C."/>
        </authorList>
    </citation>
    <scope>NUCLEOTIDE SEQUENCE</scope>
    <source>
        <strain evidence="5">IBT 30069</strain>
    </source>
</reference>
<dbReference type="Gene3D" id="1.10.1280.10">
    <property type="entry name" value="Di-copper center containing domain from catechol oxidase"/>
    <property type="match status" value="1"/>
</dbReference>
<evidence type="ECO:0000313" key="6">
    <source>
        <dbReference type="Proteomes" id="UP001149165"/>
    </source>
</evidence>
<evidence type="ECO:0000256" key="1">
    <source>
        <dbReference type="ARBA" id="ARBA00022723"/>
    </source>
</evidence>
<dbReference type="SUPFAM" id="SSF48056">
    <property type="entry name" value="Di-copper centre-containing domain"/>
    <property type="match status" value="1"/>
</dbReference>
<dbReference type="InterPro" id="IPR002227">
    <property type="entry name" value="Tyrosinase_Cu-bd"/>
</dbReference>
<dbReference type="EMBL" id="JAPQKH010000006">
    <property type="protein sequence ID" value="KAJ5094206.1"/>
    <property type="molecule type" value="Genomic_DNA"/>
</dbReference>
<name>A0A9W9F5X8_9EURO</name>
<keyword evidence="2" id="KW-0560">Oxidoreductase</keyword>
<accession>A0A9W9F5X8</accession>
<feature type="domain" description="Tyrosinase copper-binding" evidence="4">
    <location>
        <begin position="74"/>
        <end position="117"/>
    </location>
</feature>
<dbReference type="PANTHER" id="PTHR11474">
    <property type="entry name" value="TYROSINASE FAMILY MEMBER"/>
    <property type="match status" value="1"/>
</dbReference>
<dbReference type="PANTHER" id="PTHR11474:SF125">
    <property type="entry name" value="N-ACETYL-6-HYDROXYTRYPTOPHAN OXIDASE IVOB-RELATED"/>
    <property type="match status" value="1"/>
</dbReference>
<dbReference type="Proteomes" id="UP001149165">
    <property type="component" value="Unassembled WGS sequence"/>
</dbReference>
<organism evidence="5 6">
    <name type="scientific">Penicillium angulare</name>
    <dbReference type="NCBI Taxonomy" id="116970"/>
    <lineage>
        <taxon>Eukaryota</taxon>
        <taxon>Fungi</taxon>
        <taxon>Dikarya</taxon>
        <taxon>Ascomycota</taxon>
        <taxon>Pezizomycotina</taxon>
        <taxon>Eurotiomycetes</taxon>
        <taxon>Eurotiomycetidae</taxon>
        <taxon>Eurotiales</taxon>
        <taxon>Aspergillaceae</taxon>
        <taxon>Penicillium</taxon>
    </lineage>
</organism>